<dbReference type="SUPFAM" id="SSF48452">
    <property type="entry name" value="TPR-like"/>
    <property type="match status" value="1"/>
</dbReference>
<dbReference type="InterPro" id="IPR036388">
    <property type="entry name" value="WH-like_DNA-bd_sf"/>
</dbReference>
<dbReference type="InterPro" id="IPR041664">
    <property type="entry name" value="AAA_16"/>
</dbReference>
<dbReference type="SMART" id="SM00421">
    <property type="entry name" value="HTH_LUXR"/>
    <property type="match status" value="1"/>
</dbReference>
<dbReference type="InterPro" id="IPR027417">
    <property type="entry name" value="P-loop_NTPase"/>
</dbReference>
<dbReference type="Gene3D" id="1.25.40.10">
    <property type="entry name" value="Tetratricopeptide repeat domain"/>
    <property type="match status" value="1"/>
</dbReference>
<dbReference type="PANTHER" id="PTHR16305:SF28">
    <property type="entry name" value="GUANYLATE CYCLASE DOMAIN-CONTAINING PROTEIN"/>
    <property type="match status" value="1"/>
</dbReference>
<organism evidence="4 5">
    <name type="scientific">Mycobacterium pinniadriaticum</name>
    <dbReference type="NCBI Taxonomy" id="2994102"/>
    <lineage>
        <taxon>Bacteria</taxon>
        <taxon>Bacillati</taxon>
        <taxon>Actinomycetota</taxon>
        <taxon>Actinomycetes</taxon>
        <taxon>Mycobacteriales</taxon>
        <taxon>Mycobacteriaceae</taxon>
        <taxon>Mycobacterium</taxon>
    </lineage>
</organism>
<keyword evidence="1" id="KW-0547">Nucleotide-binding</keyword>
<dbReference type="InterPro" id="IPR016032">
    <property type="entry name" value="Sig_transdc_resp-reg_C-effctor"/>
</dbReference>
<dbReference type="Proteomes" id="UP001300745">
    <property type="component" value="Unassembled WGS sequence"/>
</dbReference>
<dbReference type="Gene3D" id="1.10.10.10">
    <property type="entry name" value="Winged helix-like DNA-binding domain superfamily/Winged helix DNA-binding domain"/>
    <property type="match status" value="1"/>
</dbReference>
<keyword evidence="2" id="KW-0067">ATP-binding</keyword>
<evidence type="ECO:0000313" key="5">
    <source>
        <dbReference type="Proteomes" id="UP001300745"/>
    </source>
</evidence>
<dbReference type="InterPro" id="IPR003593">
    <property type="entry name" value="AAA+_ATPase"/>
</dbReference>
<evidence type="ECO:0000259" key="3">
    <source>
        <dbReference type="PROSITE" id="PS50043"/>
    </source>
</evidence>
<dbReference type="InterPro" id="IPR011990">
    <property type="entry name" value="TPR-like_helical_dom_sf"/>
</dbReference>
<dbReference type="Pfam" id="PF13191">
    <property type="entry name" value="AAA_16"/>
    <property type="match status" value="1"/>
</dbReference>
<dbReference type="EMBL" id="JAPJDO010000004">
    <property type="protein sequence ID" value="MCX2936465.1"/>
    <property type="molecule type" value="Genomic_DNA"/>
</dbReference>
<dbReference type="PROSITE" id="PS50043">
    <property type="entry name" value="HTH_LUXR_2"/>
    <property type="match status" value="1"/>
</dbReference>
<name>A0ABT3SAD4_9MYCO</name>
<dbReference type="Gene3D" id="3.40.50.300">
    <property type="entry name" value="P-loop containing nucleotide triphosphate hydrolases"/>
    <property type="match status" value="1"/>
</dbReference>
<evidence type="ECO:0000313" key="4">
    <source>
        <dbReference type="EMBL" id="MCX2936465.1"/>
    </source>
</evidence>
<dbReference type="PRINTS" id="PR00038">
    <property type="entry name" value="HTHLUXR"/>
</dbReference>
<reference evidence="4 5" key="1">
    <citation type="submission" date="2022-11" db="EMBL/GenBank/DDBJ databases">
        <title>Mycobacterium sp. nov.</title>
        <authorList>
            <person name="Papic B."/>
            <person name="Spicic S."/>
            <person name="Duvnjak S."/>
        </authorList>
    </citation>
    <scope>NUCLEOTIDE SEQUENCE [LARGE SCALE GENOMIC DNA]</scope>
    <source>
        <strain evidence="4 5">CVI_P4</strain>
    </source>
</reference>
<sequence length="886" mass="94578">MTDPVATHSDEQWPFVGRAGILEELEQRLFQGGRSMMLAGAAGVGKSRLAAQLLDAAEEKGLATIRTTATRPAAEIPFGAFAGVLFTDDEPLPKLVSAQAEWMRRAVRRLAAIGQNRPVVVLIDDVQLLDPVSAIFIHQAVVAGACTLVATMRTADPVPSPVVSLYKDGHVTRVDIGAVESDEIAEILRAVLGAVVESSVVQQFAMRSGGNILYLRELVRGALRSGTLLLDDDVWRLIGKSPLSARLMELVGDRLAELSAEERSVLDALAFGEPLQLRHLEACLPGAGEVVDALETQGLVISRSEGRRLVIRLAHPVYADVLLHNLTAVRRSRLARTLAEVSQDTADAGVDDVIRAASWSLEGGLHRPALMLRAACHARWSYDFGLATRLARAAAEDGAGFEAELLGGQLAYLQGRAGDAEAVLARLAEAADTDDARTRVALARLECAMFSGHIELGITIAEHAEAATGATQLRDQITARRAGLILAATGPDAAVRVSAPLLVTSQGPALVWACLVTSAGYGRTGDVDKALEAAELGHGAQATLTTPLDNYPWLHIFFRGEAQIYAGDFGSALATAREHYDDAVAQGSIEAQAYFAWQLGKTVGEQGDVGESLRYSREAALLFRDLGRPALREQCLIDVVIALAIGGDGPAAAAALAELEKLRLPRSYYAVEVLRARAWTHIANGDLSSARDSLEQGAALGERIGDRVGALECLHILARVRSHGRIHARAEEVAQCVQGPLARARLENIRALEAKDWQGLESVAQSFYDLGAYLLAAEAASEAVVTARKKEVTTQRLAGLRRTAARFRQHCLEATTPALQTAQLRTTLTNAEADAARLAAGGLSNKRIAEKLCLSTRTVEGQLQRAYEKLCIGGRSELAAALSDIS</sequence>
<protein>
    <submittedName>
        <fullName evidence="4">AAA family ATPase</fullName>
    </submittedName>
</protein>
<dbReference type="PANTHER" id="PTHR16305">
    <property type="entry name" value="TESTICULAR SOLUBLE ADENYLYL CYCLASE"/>
    <property type="match status" value="1"/>
</dbReference>
<dbReference type="Pfam" id="PF00196">
    <property type="entry name" value="GerE"/>
    <property type="match status" value="1"/>
</dbReference>
<proteinExistence type="predicted"/>
<dbReference type="RefSeq" id="WP_265995778.1">
    <property type="nucleotide sequence ID" value="NZ_JAPJDN010000004.1"/>
</dbReference>
<dbReference type="InterPro" id="IPR000792">
    <property type="entry name" value="Tscrpt_reg_LuxR_C"/>
</dbReference>
<comment type="caution">
    <text evidence="4">The sequence shown here is derived from an EMBL/GenBank/DDBJ whole genome shotgun (WGS) entry which is preliminary data.</text>
</comment>
<evidence type="ECO:0000256" key="1">
    <source>
        <dbReference type="ARBA" id="ARBA00022741"/>
    </source>
</evidence>
<dbReference type="SUPFAM" id="SSF52540">
    <property type="entry name" value="P-loop containing nucleoside triphosphate hydrolases"/>
    <property type="match status" value="1"/>
</dbReference>
<keyword evidence="5" id="KW-1185">Reference proteome</keyword>
<gene>
    <name evidence="4" type="ORF">ORI27_07135</name>
</gene>
<accession>A0ABT3SAD4</accession>
<dbReference type="SUPFAM" id="SSF46894">
    <property type="entry name" value="C-terminal effector domain of the bipartite response regulators"/>
    <property type="match status" value="1"/>
</dbReference>
<evidence type="ECO:0000256" key="2">
    <source>
        <dbReference type="ARBA" id="ARBA00022840"/>
    </source>
</evidence>
<dbReference type="PROSITE" id="PS00622">
    <property type="entry name" value="HTH_LUXR_1"/>
    <property type="match status" value="1"/>
</dbReference>
<feature type="domain" description="HTH luxR-type" evidence="3">
    <location>
        <begin position="821"/>
        <end position="886"/>
    </location>
</feature>
<dbReference type="SMART" id="SM00382">
    <property type="entry name" value="AAA"/>
    <property type="match status" value="1"/>
</dbReference>